<reference evidence="1 2" key="1">
    <citation type="journal article" date="2024" name="BMC Genomics">
        <title>De novo assembly and annotation of Popillia japonica's genome with initial clues to its potential as an invasive pest.</title>
        <authorList>
            <person name="Cucini C."/>
            <person name="Boschi S."/>
            <person name="Funari R."/>
            <person name="Cardaioli E."/>
            <person name="Iannotti N."/>
            <person name="Marturano G."/>
            <person name="Paoli F."/>
            <person name="Bruttini M."/>
            <person name="Carapelli A."/>
            <person name="Frati F."/>
            <person name="Nardi F."/>
        </authorList>
    </citation>
    <scope>NUCLEOTIDE SEQUENCE [LARGE SCALE GENOMIC DNA]</scope>
    <source>
        <strain evidence="1">DMR45628</strain>
    </source>
</reference>
<evidence type="ECO:0000313" key="1">
    <source>
        <dbReference type="EMBL" id="KAK9759144.1"/>
    </source>
</evidence>
<proteinExistence type="predicted"/>
<name>A0AAW1NGH8_POPJA</name>
<gene>
    <name evidence="1" type="ORF">QE152_g169</name>
</gene>
<sequence length="155" mass="18209">MAFTQKLFAINEFKRLWRTLIVLLDQKWGKDPQCQCPLPIVFRTYKKKTEVKPFTPELFRQAQELMKGGLSIRRAAKELGFKEATVRNRSVCVLFLPVTEFWFVIRLKKGYGAQKLGRFRSVFSNQEDVEIVAHCKELNKKCVQQSGRRRNSRPL</sequence>
<dbReference type="AlphaFoldDB" id="A0AAW1NGH8"/>
<protein>
    <recommendedName>
        <fullName evidence="3">Transposase</fullName>
    </recommendedName>
</protein>
<dbReference type="EMBL" id="JASPKY010000001">
    <property type="protein sequence ID" value="KAK9759144.1"/>
    <property type="molecule type" value="Genomic_DNA"/>
</dbReference>
<keyword evidence="2" id="KW-1185">Reference proteome</keyword>
<organism evidence="1 2">
    <name type="scientific">Popillia japonica</name>
    <name type="common">Japanese beetle</name>
    <dbReference type="NCBI Taxonomy" id="7064"/>
    <lineage>
        <taxon>Eukaryota</taxon>
        <taxon>Metazoa</taxon>
        <taxon>Ecdysozoa</taxon>
        <taxon>Arthropoda</taxon>
        <taxon>Hexapoda</taxon>
        <taxon>Insecta</taxon>
        <taxon>Pterygota</taxon>
        <taxon>Neoptera</taxon>
        <taxon>Endopterygota</taxon>
        <taxon>Coleoptera</taxon>
        <taxon>Polyphaga</taxon>
        <taxon>Scarabaeiformia</taxon>
        <taxon>Scarabaeidae</taxon>
        <taxon>Rutelinae</taxon>
        <taxon>Popillia</taxon>
    </lineage>
</organism>
<evidence type="ECO:0000313" key="2">
    <source>
        <dbReference type="Proteomes" id="UP001458880"/>
    </source>
</evidence>
<dbReference type="Proteomes" id="UP001458880">
    <property type="component" value="Unassembled WGS sequence"/>
</dbReference>
<accession>A0AAW1NGH8</accession>
<comment type="caution">
    <text evidence="1">The sequence shown here is derived from an EMBL/GenBank/DDBJ whole genome shotgun (WGS) entry which is preliminary data.</text>
</comment>
<evidence type="ECO:0008006" key="3">
    <source>
        <dbReference type="Google" id="ProtNLM"/>
    </source>
</evidence>